<keyword evidence="5" id="KW-1185">Reference proteome</keyword>
<feature type="transmembrane region" description="Helical" evidence="2">
    <location>
        <begin position="1015"/>
        <end position="1038"/>
    </location>
</feature>
<feature type="transmembrane region" description="Helical" evidence="2">
    <location>
        <begin position="837"/>
        <end position="857"/>
    </location>
</feature>
<dbReference type="InterPro" id="IPR023616">
    <property type="entry name" value="Cyt_c_oxase-like_su1_dom"/>
</dbReference>
<feature type="region of interest" description="Disordered" evidence="1">
    <location>
        <begin position="139"/>
        <end position="175"/>
    </location>
</feature>
<evidence type="ECO:0000256" key="2">
    <source>
        <dbReference type="SAM" id="Phobius"/>
    </source>
</evidence>
<evidence type="ECO:0000313" key="5">
    <source>
        <dbReference type="Proteomes" id="UP000663203"/>
    </source>
</evidence>
<evidence type="ECO:0000259" key="3">
    <source>
        <dbReference type="PROSITE" id="PS50855"/>
    </source>
</evidence>
<feature type="transmembrane region" description="Helical" evidence="2">
    <location>
        <begin position="681"/>
        <end position="699"/>
    </location>
</feature>
<dbReference type="GO" id="GO:0004129">
    <property type="term" value="F:cytochrome-c oxidase activity"/>
    <property type="evidence" value="ECO:0007669"/>
    <property type="project" value="InterPro"/>
</dbReference>
<dbReference type="Gene3D" id="1.20.210.10">
    <property type="entry name" value="Cytochrome c oxidase-like, subunit I domain"/>
    <property type="match status" value="1"/>
</dbReference>
<dbReference type="InterPro" id="IPR036927">
    <property type="entry name" value="Cyt_c_oxase-like_su1_sf"/>
</dbReference>
<dbReference type="InterPro" id="IPR054309">
    <property type="entry name" value="NorB_cytochrome_c-like"/>
</dbReference>
<feature type="compositionally biased region" description="Low complexity" evidence="1">
    <location>
        <begin position="235"/>
        <end position="253"/>
    </location>
</feature>
<evidence type="ECO:0000313" key="4">
    <source>
        <dbReference type="EMBL" id="QSW98022.1"/>
    </source>
</evidence>
<gene>
    <name evidence="4" type="ORF">J0X25_11415</name>
</gene>
<evidence type="ECO:0000256" key="1">
    <source>
        <dbReference type="SAM" id="MobiDB-lite"/>
    </source>
</evidence>
<feature type="transmembrane region" description="Helical" evidence="2">
    <location>
        <begin position="569"/>
        <end position="591"/>
    </location>
</feature>
<name>A0A8A2VC93_9EURY</name>
<dbReference type="Pfam" id="PF00115">
    <property type="entry name" value="COX1"/>
    <property type="match status" value="1"/>
</dbReference>
<dbReference type="GO" id="GO:0020037">
    <property type="term" value="F:heme binding"/>
    <property type="evidence" value="ECO:0007669"/>
    <property type="project" value="InterPro"/>
</dbReference>
<feature type="compositionally biased region" description="Basic and acidic residues" evidence="1">
    <location>
        <begin position="166"/>
        <end position="175"/>
    </location>
</feature>
<dbReference type="InterPro" id="IPR000883">
    <property type="entry name" value="Cyt_C_Oxase_1"/>
</dbReference>
<dbReference type="AlphaFoldDB" id="A0A8A2VC93"/>
<proteinExistence type="predicted"/>
<dbReference type="PANTHER" id="PTHR10422">
    <property type="entry name" value="CYTOCHROME C OXIDASE SUBUNIT 1"/>
    <property type="match status" value="1"/>
</dbReference>
<dbReference type="EMBL" id="CP071462">
    <property type="protein sequence ID" value="QSW98022.1"/>
    <property type="molecule type" value="Genomic_DNA"/>
</dbReference>
<keyword evidence="2" id="KW-0472">Membrane</keyword>
<dbReference type="GO" id="GO:0016020">
    <property type="term" value="C:membrane"/>
    <property type="evidence" value="ECO:0007669"/>
    <property type="project" value="InterPro"/>
</dbReference>
<feature type="transmembrane region" description="Helical" evidence="2">
    <location>
        <begin position="795"/>
        <end position="817"/>
    </location>
</feature>
<dbReference type="GO" id="GO:0009060">
    <property type="term" value="P:aerobic respiration"/>
    <property type="evidence" value="ECO:0007669"/>
    <property type="project" value="InterPro"/>
</dbReference>
<feature type="region of interest" description="Disordered" evidence="1">
    <location>
        <begin position="234"/>
        <end position="253"/>
    </location>
</feature>
<feature type="transmembrane region" description="Helical" evidence="2">
    <location>
        <begin position="897"/>
        <end position="917"/>
    </location>
</feature>
<accession>A0A8A2VC93</accession>
<feature type="domain" description="Cytochrome oxidase subunit I profile" evidence="3">
    <location>
        <begin position="828"/>
        <end position="1030"/>
    </location>
</feature>
<dbReference type="SUPFAM" id="SSF81442">
    <property type="entry name" value="Cytochrome c oxidase subunit I-like"/>
    <property type="match status" value="1"/>
</dbReference>
<keyword evidence="2" id="KW-0812">Transmembrane</keyword>
<keyword evidence="2" id="KW-1133">Transmembrane helix</keyword>
<dbReference type="PROSITE" id="PS50855">
    <property type="entry name" value="COX1"/>
    <property type="match status" value="1"/>
</dbReference>
<dbReference type="KEGG" id="hakz:J0X25_11415"/>
<organism evidence="4 5">
    <name type="scientific">Haloterrigena alkaliphila</name>
    <dbReference type="NCBI Taxonomy" id="2816475"/>
    <lineage>
        <taxon>Archaea</taxon>
        <taxon>Methanobacteriati</taxon>
        <taxon>Methanobacteriota</taxon>
        <taxon>Stenosarchaea group</taxon>
        <taxon>Halobacteria</taxon>
        <taxon>Halobacteriales</taxon>
        <taxon>Natrialbaceae</taxon>
        <taxon>Haloterrigena</taxon>
    </lineage>
</organism>
<dbReference type="Pfam" id="PF22085">
    <property type="entry name" value="NorB_cytochrome_c-like"/>
    <property type="match status" value="1"/>
</dbReference>
<feature type="transmembrane region" description="Helical" evidence="2">
    <location>
        <begin position="869"/>
        <end position="891"/>
    </location>
</feature>
<feature type="transmembrane region" description="Helical" evidence="2">
    <location>
        <begin position="982"/>
        <end position="1003"/>
    </location>
</feature>
<protein>
    <submittedName>
        <fullName evidence="4">Cbb3-type cytochrome c oxidase subunit I</fullName>
    </submittedName>
</protein>
<dbReference type="Proteomes" id="UP000663203">
    <property type="component" value="Chromosome"/>
</dbReference>
<feature type="compositionally biased region" description="Low complexity" evidence="1">
    <location>
        <begin position="152"/>
        <end position="162"/>
    </location>
</feature>
<feature type="transmembrane region" description="Helical" evidence="2">
    <location>
        <begin position="937"/>
        <end position="962"/>
    </location>
</feature>
<sequence length="1102" mass="118240">MGLRSVLSETDGRRDPTGYVTERLESGAETVGDRFAQVCETASERATAVTERAVDELCERAFDRSADALLEESTLGGGGGTLDSGPNDPLDRALENFLRRYGLDENRLDDRTLEAIRTRLSAAGADADAAELLERVLSERSTASDDNDRDSSAASAAGTAAEADGDAAHSSDDPLAEARSRLRTRFDETADRPIAGLLADVLERDAVVAGHQLERVLTEELPALVAELEAEMADLDTSSGTPSSAKSSGPAAAGTRSFDAAACASDGSAAGRENRVPSGRLGPAIAAAVAATTLLPDGEGVDPAVGEVATSLLQVSDGASGVPIDRLLGELVPLLVQTGAESDLGFDALRSRSTGSLALVGLFVANLAAMSLGAWLSRKKAPPIPDEIRGPDGTTVVTDEQVQRGKKAFQANGLMNQGSVLGNGSYFGVDLTADALDLKAEYMREYYARQRGADSFDSLADDDRAAIERRVENEFDADAPEGSIARYSAAEVYAHGQIRNEYVDRYYGGSPERGIPQGYVDSPEAAARIADFACWTAWMAHTDRPDSNHSYTNDWPYVPAAGNRPTGQVVVWSTISVVLLIAGAGFGVWAYHSFDVAEPTTELVDVPSPDSVSVTPSQYAAARYVPVAGALFVAQALVGAYLAHYYVERTGFYGLEETLGIDLVSLVPFSLGRTWHVNLGILWITTLWLAGGLFLPGLFSERDPPWQAAGATALLGALVAITVGAFAGVWLGTRGAFGSPGSGESDGDLWWWLGSEGLEYLEVGRVWKLGLLAGFAAWTGLVLRGVRQLDEPSTGLGHFMTYAGGSIALMFGASMLYTPETNMAVTEFWRWWVVHMWVEGVFEFFVTAVISAALVSMDLIEKPDAEKAILFEVFAIMAAGIVGVSHHYWWVGLPDKWVPIGTTFSTLEFVPLVFVLYRSLGEYRSLRAQGEEFPYTLPLLFIVGSSVWNFVGGGVLGFFVNLPLINYYEHGTYLTVAHAHTSMFGAFGLLALGLGTYILRVVTPESAWNPSWFRGAFWLTNIGLTVMTVASLLPVGFLQLQTAYQEGYATARSLEFYERDRVQTLLWARTLGDTPMILGALAFTAATVRHLWAARRNRVAAG</sequence>
<feature type="transmembrane region" description="Helical" evidence="2">
    <location>
        <begin position="357"/>
        <end position="376"/>
    </location>
</feature>
<feature type="transmembrane region" description="Helical" evidence="2">
    <location>
        <begin position="624"/>
        <end position="647"/>
    </location>
</feature>
<dbReference type="PANTHER" id="PTHR10422:SF38">
    <property type="entry name" value="CYTOCHROME B SUBUNIT OF NITRIC OXIDE REDUCTASE"/>
    <property type="match status" value="1"/>
</dbReference>
<feature type="transmembrane region" description="Helical" evidence="2">
    <location>
        <begin position="711"/>
        <end position="731"/>
    </location>
</feature>
<feature type="transmembrane region" description="Helical" evidence="2">
    <location>
        <begin position="1074"/>
        <end position="1092"/>
    </location>
</feature>
<reference evidence="4 5" key="1">
    <citation type="submission" date="2021-03" db="EMBL/GenBank/DDBJ databases">
        <title>Haloterrigena longa sp. nov. and Haloterrigena limicola sp. nov., extremely halophilic archaea isolated from a salt lake.</title>
        <authorList>
            <person name="Henglin C."/>
        </authorList>
    </citation>
    <scope>NUCLEOTIDE SEQUENCE [LARGE SCALE GENOMIC DNA]</scope>
    <source>
        <strain evidence="4 5">KZCA68</strain>
    </source>
</reference>